<evidence type="ECO:0000259" key="1">
    <source>
        <dbReference type="Pfam" id="PF00561"/>
    </source>
</evidence>
<protein>
    <submittedName>
        <fullName evidence="2">AB hydrolase-1 domain-containing protein</fullName>
    </submittedName>
</protein>
<dbReference type="EMBL" id="JAUIZM010000001">
    <property type="protein sequence ID" value="KAK1403428.1"/>
    <property type="molecule type" value="Genomic_DNA"/>
</dbReference>
<dbReference type="PANTHER" id="PTHR45763">
    <property type="entry name" value="HYDROLASE, ALPHA/BETA FOLD FAMILY PROTEIN, EXPRESSED-RELATED"/>
    <property type="match status" value="1"/>
</dbReference>
<comment type="caution">
    <text evidence="2">The sequence shown here is derived from an EMBL/GenBank/DDBJ whole genome shotgun (WGS) entry which is preliminary data.</text>
</comment>
<sequence length="500" mass="56180">MSELTSRKSWQDELASLVEDTGIRYSGDGISISTPAFTTEAEPESFVDQVKGFGKAWGEIIIEFGKGCKDVAAQQTILTADSYIVKKIKGPCVDVSDRLSFLNELLPEDRHPIHVWPILFFVFVLSLAALGVNTKDVSSVPLVKKVYIHPPNATRIVLPDGRHLAYHEQGLTADRARISLIAPHSFLSSRLAGIPGVKVALLEEFGVRLITYDLPGFGESDPHPSRSLNSSAMDILYLANSVAISDKFWVLGYSGGAMHAWAALKYIPEKIAGAALFGPMVNPYQSGMTKEDISETWEKWMQRRKLMYYLARRFPDFLGYFYRRTFLSGKHGHIEKWLSLSLGEKDKALTEGPLFEAFWHRDVEESVRQGSTKPFIEEASLLVSDWGFSLSDLHVQQNCPKKGIFSWLKFMFTPEECQLTGYLGPIHIWQGMDDKVVPPSMADYVSRVLPNAIVHKLPEDGHFSYFFYCDECHREIFTTLFGTPHGPLNGTADIEQEKSE</sequence>
<keyword evidence="2" id="KW-0378">Hydrolase</keyword>
<keyword evidence="3" id="KW-1185">Reference proteome</keyword>
<dbReference type="Pfam" id="PF00561">
    <property type="entry name" value="Abhydrolase_1"/>
    <property type="match status" value="1"/>
</dbReference>
<accession>A0AAD8ND38</accession>
<organism evidence="2 3">
    <name type="scientific">Heracleum sosnowskyi</name>
    <dbReference type="NCBI Taxonomy" id="360622"/>
    <lineage>
        <taxon>Eukaryota</taxon>
        <taxon>Viridiplantae</taxon>
        <taxon>Streptophyta</taxon>
        <taxon>Embryophyta</taxon>
        <taxon>Tracheophyta</taxon>
        <taxon>Spermatophyta</taxon>
        <taxon>Magnoliopsida</taxon>
        <taxon>eudicotyledons</taxon>
        <taxon>Gunneridae</taxon>
        <taxon>Pentapetalae</taxon>
        <taxon>asterids</taxon>
        <taxon>campanulids</taxon>
        <taxon>Apiales</taxon>
        <taxon>Apiaceae</taxon>
        <taxon>Apioideae</taxon>
        <taxon>apioid superclade</taxon>
        <taxon>Tordylieae</taxon>
        <taxon>Tordyliinae</taxon>
        <taxon>Heracleum</taxon>
    </lineage>
</organism>
<gene>
    <name evidence="2" type="ORF">POM88_003033</name>
</gene>
<proteinExistence type="predicted"/>
<dbReference type="Gene3D" id="3.40.50.1820">
    <property type="entry name" value="alpha/beta hydrolase"/>
    <property type="match status" value="1"/>
</dbReference>
<evidence type="ECO:0000313" key="3">
    <source>
        <dbReference type="Proteomes" id="UP001237642"/>
    </source>
</evidence>
<dbReference type="GO" id="GO:0016787">
    <property type="term" value="F:hydrolase activity"/>
    <property type="evidence" value="ECO:0007669"/>
    <property type="project" value="UniProtKB-KW"/>
</dbReference>
<evidence type="ECO:0000313" key="2">
    <source>
        <dbReference type="EMBL" id="KAK1403428.1"/>
    </source>
</evidence>
<dbReference type="InterPro" id="IPR000073">
    <property type="entry name" value="AB_hydrolase_1"/>
</dbReference>
<reference evidence="2" key="1">
    <citation type="submission" date="2023-02" db="EMBL/GenBank/DDBJ databases">
        <title>Genome of toxic invasive species Heracleum sosnowskyi carries increased number of genes despite the absence of recent whole-genome duplications.</title>
        <authorList>
            <person name="Schelkunov M."/>
            <person name="Shtratnikova V."/>
            <person name="Makarenko M."/>
            <person name="Klepikova A."/>
            <person name="Omelchenko D."/>
            <person name="Novikova G."/>
            <person name="Obukhova E."/>
            <person name="Bogdanov V."/>
            <person name="Penin A."/>
            <person name="Logacheva M."/>
        </authorList>
    </citation>
    <scope>NUCLEOTIDE SEQUENCE</scope>
    <source>
        <strain evidence="2">Hsosn_3</strain>
        <tissue evidence="2">Leaf</tissue>
    </source>
</reference>
<dbReference type="SUPFAM" id="SSF53474">
    <property type="entry name" value="alpha/beta-Hydrolases"/>
    <property type="match status" value="1"/>
</dbReference>
<reference evidence="2" key="2">
    <citation type="submission" date="2023-05" db="EMBL/GenBank/DDBJ databases">
        <authorList>
            <person name="Schelkunov M.I."/>
        </authorList>
    </citation>
    <scope>NUCLEOTIDE SEQUENCE</scope>
    <source>
        <strain evidence="2">Hsosn_3</strain>
        <tissue evidence="2">Leaf</tissue>
    </source>
</reference>
<dbReference type="InterPro" id="IPR029058">
    <property type="entry name" value="AB_hydrolase_fold"/>
</dbReference>
<dbReference type="PANTHER" id="PTHR45763:SF8">
    <property type="entry name" value="ALPHA_BETA-HYDROLASES SUPERFAMILY PROTEIN"/>
    <property type="match status" value="1"/>
</dbReference>
<dbReference type="Proteomes" id="UP001237642">
    <property type="component" value="Unassembled WGS sequence"/>
</dbReference>
<name>A0AAD8ND38_9APIA</name>
<feature type="domain" description="AB hydrolase-1" evidence="1">
    <location>
        <begin position="197"/>
        <end position="466"/>
    </location>
</feature>
<dbReference type="AlphaFoldDB" id="A0AAD8ND38"/>